<dbReference type="KEGG" id="tre:TRIREDRAFT_104435"/>
<organism evidence="2">
    <name type="scientific">Hypocrea jecorina (strain QM6a)</name>
    <name type="common">Trichoderma reesei</name>
    <dbReference type="NCBI Taxonomy" id="431241"/>
    <lineage>
        <taxon>Eukaryota</taxon>
        <taxon>Fungi</taxon>
        <taxon>Dikarya</taxon>
        <taxon>Ascomycota</taxon>
        <taxon>Pezizomycotina</taxon>
        <taxon>Sordariomycetes</taxon>
        <taxon>Hypocreomycetidae</taxon>
        <taxon>Hypocreales</taxon>
        <taxon>Hypocreaceae</taxon>
        <taxon>Trichoderma</taxon>
    </lineage>
</organism>
<gene>
    <name evidence="1" type="ORF">TRIREDRAFT_104435</name>
</gene>
<dbReference type="HOGENOM" id="CLU_2998140_0_0_1"/>
<dbReference type="AlphaFoldDB" id="G0RCD7"/>
<evidence type="ECO:0000313" key="2">
    <source>
        <dbReference type="Proteomes" id="UP000008984"/>
    </source>
</evidence>
<proteinExistence type="predicted"/>
<dbReference type="RefSeq" id="XP_006962968.1">
    <property type="nucleotide sequence ID" value="XM_006962906.1"/>
</dbReference>
<dbReference type="Proteomes" id="UP000008984">
    <property type="component" value="Unassembled WGS sequence"/>
</dbReference>
<reference evidence="1 2" key="1">
    <citation type="journal article" date="2008" name="Nat. Biotechnol.">
        <title>Genome sequencing and analysis of the biomass-degrading fungus Trichoderma reesei (syn. Hypocrea jecorina).</title>
        <authorList>
            <person name="Martinez D."/>
            <person name="Berka R.M."/>
            <person name="Henrissat B."/>
            <person name="Saloheimo M."/>
            <person name="Arvas M."/>
            <person name="Baker S.E."/>
            <person name="Chapman J."/>
            <person name="Chertkov O."/>
            <person name="Coutinho P.M."/>
            <person name="Cullen D."/>
            <person name="Danchin E.G."/>
            <person name="Grigoriev I.V."/>
            <person name="Harris P."/>
            <person name="Jackson M."/>
            <person name="Kubicek C.P."/>
            <person name="Han C.S."/>
            <person name="Ho I."/>
            <person name="Larrondo L.F."/>
            <person name="de Leon A.L."/>
            <person name="Magnuson J.K."/>
            <person name="Merino S."/>
            <person name="Misra M."/>
            <person name="Nelson B."/>
            <person name="Putnam N."/>
            <person name="Robbertse B."/>
            <person name="Salamov A.A."/>
            <person name="Schmoll M."/>
            <person name="Terry A."/>
            <person name="Thayer N."/>
            <person name="Westerholm-Parvinen A."/>
            <person name="Schoch C.L."/>
            <person name="Yao J."/>
            <person name="Barabote R."/>
            <person name="Nelson M.A."/>
            <person name="Detter C."/>
            <person name="Bruce D."/>
            <person name="Kuske C.R."/>
            <person name="Xie G."/>
            <person name="Richardson P."/>
            <person name="Rokhsar D.S."/>
            <person name="Lucas S.M."/>
            <person name="Rubin E.M."/>
            <person name="Dunn-Coleman N."/>
            <person name="Ward M."/>
            <person name="Brettin T.S."/>
        </authorList>
    </citation>
    <scope>NUCLEOTIDE SEQUENCE [LARGE SCALE GENOMIC DNA]</scope>
    <source>
        <strain evidence="1 2">QM6a</strain>
    </source>
</reference>
<protein>
    <submittedName>
        <fullName evidence="1">Predicted protein</fullName>
    </submittedName>
</protein>
<keyword evidence="2" id="KW-1185">Reference proteome</keyword>
<name>G0RCD7_HYPJQ</name>
<accession>G0RCD7</accession>
<dbReference type="OrthoDB" id="10345460at2759"/>
<dbReference type="VEuPathDB" id="FungiDB:TRIREDRAFT_104435"/>
<dbReference type="GeneID" id="18480850"/>
<sequence length="63" mass="7034">MANKLGRKTEFALNGSRRGACLRVVKPMPSGMLRANLVYCSRSNDGARLSVTNAWKNYLTFLK</sequence>
<evidence type="ECO:0000313" key="1">
    <source>
        <dbReference type="EMBL" id="EGR51490.1"/>
    </source>
</evidence>
<dbReference type="EMBL" id="GL985058">
    <property type="protein sequence ID" value="EGR51490.1"/>
    <property type="molecule type" value="Genomic_DNA"/>
</dbReference>